<dbReference type="AlphaFoldDB" id="A0A8H3YE13"/>
<proteinExistence type="predicted"/>
<gene>
    <name evidence="4" type="ORF">NliqN6_1209</name>
</gene>
<evidence type="ECO:0000259" key="3">
    <source>
        <dbReference type="PROSITE" id="PS50102"/>
    </source>
</evidence>
<feature type="domain" description="RRM" evidence="3">
    <location>
        <begin position="8"/>
        <end position="85"/>
    </location>
</feature>
<evidence type="ECO:0000256" key="1">
    <source>
        <dbReference type="PROSITE-ProRule" id="PRU00176"/>
    </source>
</evidence>
<evidence type="ECO:0000313" key="4">
    <source>
        <dbReference type="EMBL" id="GHJ84807.1"/>
    </source>
</evidence>
<protein>
    <recommendedName>
        <fullName evidence="3">RRM domain-containing protein</fullName>
    </recommendedName>
</protein>
<dbReference type="SMART" id="SM00360">
    <property type="entry name" value="RRM"/>
    <property type="match status" value="1"/>
</dbReference>
<name>A0A8H3YE13_9TREE</name>
<dbReference type="OrthoDB" id="5970at2759"/>
<sequence length="206" mass="23220">MSFDGPKCVLHVSGFPIDLRARDLAYEFERYGRLVRCDIPALKTAQSTPFAFVEFRDPRDAEDAYYEMHGKPIDGRRISIQWAKRPPSQNWRYERGGGAPYRDDRRSGYGGGYGSSRGRSPPPSSRRSPSPYGRRGDPRDDRDDRRRSRSPARGDERRRSRSPVGSRRGGRSASPNGNVDAADAERIDDAVNDNVRGEAGSDERDQ</sequence>
<feature type="region of interest" description="Disordered" evidence="2">
    <location>
        <begin position="86"/>
        <end position="206"/>
    </location>
</feature>
<dbReference type="PROSITE" id="PS50102">
    <property type="entry name" value="RRM"/>
    <property type="match status" value="1"/>
</dbReference>
<dbReference type="Pfam" id="PF00076">
    <property type="entry name" value="RRM_1"/>
    <property type="match status" value="1"/>
</dbReference>
<evidence type="ECO:0000256" key="2">
    <source>
        <dbReference type="SAM" id="MobiDB-lite"/>
    </source>
</evidence>
<dbReference type="EMBL" id="BLZA01000009">
    <property type="protein sequence ID" value="GHJ84807.1"/>
    <property type="molecule type" value="Genomic_DNA"/>
</dbReference>
<dbReference type="Proteomes" id="UP000620104">
    <property type="component" value="Unassembled WGS sequence"/>
</dbReference>
<evidence type="ECO:0000313" key="5">
    <source>
        <dbReference type="Proteomes" id="UP000620104"/>
    </source>
</evidence>
<dbReference type="SUPFAM" id="SSF54928">
    <property type="entry name" value="RNA-binding domain, RBD"/>
    <property type="match status" value="1"/>
</dbReference>
<dbReference type="PANTHER" id="PTHR23147">
    <property type="entry name" value="SERINE/ARGININE RICH SPLICING FACTOR"/>
    <property type="match status" value="1"/>
</dbReference>
<reference evidence="4" key="1">
    <citation type="submission" date="2020-07" db="EMBL/GenBank/DDBJ databases">
        <title>Draft Genome Sequence of a Deep-Sea Yeast, Naganishia (Cryptococcus) liquefaciens strain N6.</title>
        <authorList>
            <person name="Han Y.W."/>
            <person name="Kajitani R."/>
            <person name="Morimoto H."/>
            <person name="Parhat M."/>
            <person name="Tsubouchi H."/>
            <person name="Bakenova O."/>
            <person name="Ogata M."/>
            <person name="Argunhan B."/>
            <person name="Aoki R."/>
            <person name="Kajiwara S."/>
            <person name="Itoh T."/>
            <person name="Iwasaki H."/>
        </authorList>
    </citation>
    <scope>NUCLEOTIDE SEQUENCE</scope>
    <source>
        <strain evidence="4">N6</strain>
    </source>
</reference>
<feature type="compositionally biased region" description="Basic and acidic residues" evidence="2">
    <location>
        <begin position="134"/>
        <end position="158"/>
    </location>
</feature>
<organism evidence="4 5">
    <name type="scientific">Naganishia liquefaciens</name>
    <dbReference type="NCBI Taxonomy" id="104408"/>
    <lineage>
        <taxon>Eukaryota</taxon>
        <taxon>Fungi</taxon>
        <taxon>Dikarya</taxon>
        <taxon>Basidiomycota</taxon>
        <taxon>Agaricomycotina</taxon>
        <taxon>Tremellomycetes</taxon>
        <taxon>Filobasidiales</taxon>
        <taxon>Filobasidiaceae</taxon>
        <taxon>Naganishia</taxon>
    </lineage>
</organism>
<accession>A0A8H3YE13</accession>
<dbReference type="Gene3D" id="3.30.70.330">
    <property type="match status" value="1"/>
</dbReference>
<keyword evidence="5" id="KW-1185">Reference proteome</keyword>
<feature type="compositionally biased region" description="Basic and acidic residues" evidence="2">
    <location>
        <begin position="183"/>
        <end position="206"/>
    </location>
</feature>
<dbReference type="InterPro" id="IPR012677">
    <property type="entry name" value="Nucleotide-bd_a/b_plait_sf"/>
</dbReference>
<dbReference type="GO" id="GO:0003723">
    <property type="term" value="F:RNA binding"/>
    <property type="evidence" value="ECO:0007669"/>
    <property type="project" value="UniProtKB-UniRule"/>
</dbReference>
<dbReference type="InterPro" id="IPR000504">
    <property type="entry name" value="RRM_dom"/>
</dbReference>
<dbReference type="InterPro" id="IPR050907">
    <property type="entry name" value="SRSF"/>
</dbReference>
<dbReference type="InterPro" id="IPR035979">
    <property type="entry name" value="RBD_domain_sf"/>
</dbReference>
<comment type="caution">
    <text evidence="4">The sequence shown here is derived from an EMBL/GenBank/DDBJ whole genome shotgun (WGS) entry which is preliminary data.</text>
</comment>
<feature type="compositionally biased region" description="Low complexity" evidence="2">
    <location>
        <begin position="162"/>
        <end position="174"/>
    </location>
</feature>
<keyword evidence="1" id="KW-0694">RNA-binding</keyword>